<dbReference type="InterPro" id="IPR036563">
    <property type="entry name" value="MoaE_sf"/>
</dbReference>
<dbReference type="InterPro" id="IPR003448">
    <property type="entry name" value="Mopterin_biosynth_MoaE"/>
</dbReference>
<dbReference type="PANTHER" id="PTHR23404">
    <property type="entry name" value="MOLYBDOPTERIN SYNTHASE RELATED"/>
    <property type="match status" value="1"/>
</dbReference>
<organism evidence="1 2">
    <name type="scientific">Microbacterium testaceum</name>
    <name type="common">Aureobacterium testaceum</name>
    <name type="synonym">Brevibacterium testaceum</name>
    <dbReference type="NCBI Taxonomy" id="2033"/>
    <lineage>
        <taxon>Bacteria</taxon>
        <taxon>Bacillati</taxon>
        <taxon>Actinomycetota</taxon>
        <taxon>Actinomycetes</taxon>
        <taxon>Micrococcales</taxon>
        <taxon>Microbacteriaceae</taxon>
        <taxon>Microbacterium</taxon>
    </lineage>
</organism>
<dbReference type="Proteomes" id="UP000244649">
    <property type="component" value="Unassembled WGS sequence"/>
</dbReference>
<proteinExistence type="predicted"/>
<gene>
    <name evidence="1" type="ORF">DC432_14780</name>
</gene>
<accession>A0A2T7VZW8</accession>
<dbReference type="Pfam" id="PF02391">
    <property type="entry name" value="MoaE"/>
    <property type="match status" value="1"/>
</dbReference>
<name>A0A2T7VZW8_MICTE</name>
<reference evidence="1 2" key="1">
    <citation type="submission" date="2018-04" db="EMBL/GenBank/DDBJ databases">
        <authorList>
            <person name="Go L.Y."/>
            <person name="Mitchell J.A."/>
        </authorList>
    </citation>
    <scope>NUCLEOTIDE SEQUENCE [LARGE SCALE GENOMIC DNA]</scope>
    <source>
        <strain evidence="1 2">TPD7010</strain>
    </source>
</reference>
<dbReference type="CDD" id="cd00756">
    <property type="entry name" value="MoaE"/>
    <property type="match status" value="1"/>
</dbReference>
<dbReference type="Gene3D" id="3.90.1170.40">
    <property type="entry name" value="Molybdopterin biosynthesis MoaE subunit"/>
    <property type="match status" value="1"/>
</dbReference>
<protein>
    <submittedName>
        <fullName evidence="1">Molybdenum cofactor biosynthesis protein MoaE</fullName>
    </submittedName>
</protein>
<dbReference type="AlphaFoldDB" id="A0A2T7VZW8"/>
<evidence type="ECO:0000313" key="2">
    <source>
        <dbReference type="Proteomes" id="UP000244649"/>
    </source>
</evidence>
<comment type="caution">
    <text evidence="1">The sequence shown here is derived from an EMBL/GenBank/DDBJ whole genome shotgun (WGS) entry which is preliminary data.</text>
</comment>
<evidence type="ECO:0000313" key="1">
    <source>
        <dbReference type="EMBL" id="PVE62152.1"/>
    </source>
</evidence>
<dbReference type="EMBL" id="QDFT01000059">
    <property type="protein sequence ID" value="PVE62152.1"/>
    <property type="molecule type" value="Genomic_DNA"/>
</dbReference>
<dbReference type="RefSeq" id="WP_116538522.1">
    <property type="nucleotide sequence ID" value="NZ_QDFT01000059.1"/>
</dbReference>
<sequence>MNPTIPPSEAQLRVISAGISPEPIGVDLLLPDTRPSTAGAIVTFDGAVRDHDEGRGVTALRYSAHPSAPDVIAAVALEIATEFPAVTLAVQHRIGDLVVGDCAIACVVSSAHRREAFAACSELVDRVKERVPIWKEQVFVTGETEWVNAIG</sequence>
<dbReference type="GO" id="GO:0006777">
    <property type="term" value="P:Mo-molybdopterin cofactor biosynthetic process"/>
    <property type="evidence" value="ECO:0007669"/>
    <property type="project" value="InterPro"/>
</dbReference>
<dbReference type="SUPFAM" id="SSF54690">
    <property type="entry name" value="Molybdopterin synthase subunit MoaE"/>
    <property type="match status" value="1"/>
</dbReference>